<dbReference type="Proteomes" id="UP000068243">
    <property type="component" value="Unassembled WGS sequence"/>
</dbReference>
<dbReference type="PANTHER" id="PTHR42735">
    <property type="match status" value="1"/>
</dbReference>
<sequence length="2177" mass="249611">MSAGTPEQRDRNHQIISSYFIGPKAGNLEYFQKNIETILEELKNARLAYFPTDKPFIPEDVKNKELYQLIVKNFSEVVQKVAHLMGQQSVPFWSPRYEGHMCTDMTMPALLGYFMTMLYNPNNVALEASPFTTYAEIKAGEQLCEMFGYDVAPNASPRGWGHITADGTIANLESIWVARNLKYYPLSLYLAIKKGKLQFLTGKFEIENCQGETKIFDEMTAWELLNLRPDTVLGIPQHLYDHHNISNDFLDKVMVDYNIQNISKSQLEEDFLETDVTNDVKFPFRYMVGKTRHYSWPKGAAIAGLGSDFMYGIKVDLEARLDIEELRKELQTCYDEKRPVYGVVAIMGSTEEGAVDNLKEIVKIRDDFEKMGMSFLLHADAAWGGYFATMLPRGKELEQQAEDLKKQTTSKGFVPSLTLKRQTAEDLKALKHVDSITVDPHKAGYVPYPAGSLVYRDGRMRFLVTWTSPYLSQGNVDSSMGIFGVEGSKPGAAAMSTWLSNKTIGLDQYGYGALLGEAAFTSARLSAYWAAIGDENDTPDRMFICVPLNRPPAENGNGYFSTEARKERDLIRDKILRKSNDDIAAADEDGKLMELLRELGSDLNINAFALNWFDEHGNLNEDLEEANNLMKRVVNRFSVNSSDSNPTTRPLYLTSTEFEPELYGECAQEFMHRLGVKKMPQNLFVLKNVVMSPFPTDMKFIDELMREFKKVVMQEVIVSRERNKQGRQQASFLMQGTDEVFLVYQPSFHEATKKEQIIVTADIWHKDDYVSLKRSGKYKQITLESHHNINLEKKLKLLAWKSSRPLMTEKGKKEGQDKDEDHNIGEAEPEVPEEETLSYFPHFHDCPEKLDRRLFFLGHIYADGHRRLYTGVTLKRIVKSRPLNLQHRDQDYPQSFTPFYLYGTDKQAHISHMMLRAPNASLTADSVHFDQATKEKIKDKLDQGLILGLIDYPEAAMQPIHEPLPDKFFFRKGSQNLRVKVWEDPFDAWAEGPGLLNNLGNAIAEGTMSLGNEVQVDAESVNYDPNGSVPPDPSGWQQEFDAIGSVLNTNWPAELTSLSPQKGKMKSASAFPKLSGDTKAKKDILEENTVLSDYLPQFWDSVIAKRYICAQKPSGFTLYEPQPGELTEHHSDRDCEKKNSKPIHLPFGDGGTTSSIFSIEHESLPVPFLAYRRNKSFTHMQRIGYGFGLGLEAPTLNHDLRIQWLRSRWPRLTSEAEGWKLEQQWAVKEGVVIAHSRMHNKSNCDYISTSLAKDLGFRIRELDFISRDCPFNDDDNDDQRYAEGAGPGGYGFVKIHEFPSKGLGAYRHKARRTEANDAEQPCQPDGVTVVVGFFVNGEPWTIDRIETEDIQIKPRGYTDLVVGYRLALISKQADNLALLTLTAKDLDINEYFSRTIGEGVSLPNEFPLGKRPLSKFFVERNVENILSVCMVPVSDDYIWDYEAARKGREKGLAKDQILALTCGGFWLRSLKTSRKTTDSETAYEMLAWAISDGIMPPSIRLLNDGPTDTPFQILKAYEYHRVFDQTNNGSDVIDLLSEAGSGEGFAVVKWLQQLEQEDARNGCVWSHGRRVGMDYYRLDDQAWIWGSLKALSTMLKWNAETRKEGIYRLARRYSQNGRMEYNQEEMTRLQQKYDPERESRFEFHSRDTALFYQLGGHLFLDDMNAPWERTLNAQKLFPSKRDTESDNSLRYGLRLLMAVKGFSTNTLHQPAEALEEAQKFIKAGVLTNGLFSNNINDSSEAVPHDYYRDRNLHIPFEMLYIIWSTRDKVTPQKMHATMKDITTRQTIVMSRTPFNNRLDERSLVLLKGEWLYNYPIFLSWQPDRVRLRFDPLWERYILQGQRLSKQEDEEVIFFESYFNVHIEPMTKYLSPLSQDLKAFFLDCGDSMWQKRRILEQLLFYRVLTEVNMSTSEICEAIHTDLQQAMQDLDKLTPNEYFKSHRVWISWNEVLDTLTEDLNNIYEMIKEWRVREENRRGNQPRWTKRHEIKYREAVQRSLLLGESAVRDFKVCQTRVASLKKSVTSHREITTAIYNQQMDDRNFRQNDNIKYFTYSTVFFLPLSFATSFFSMQAKPTGDLIRQMIVCTIVAFVILLVILITLPSAVKEIRNSSQSARTTWKALRRQTGSNNVLHSLHRSLTRYTGGSDNGQNLSEARSGVSDEESGEMVSSGETFNNDTK</sequence>
<dbReference type="GO" id="GO:0016020">
    <property type="term" value="C:membrane"/>
    <property type="evidence" value="ECO:0007669"/>
    <property type="project" value="InterPro"/>
</dbReference>
<accession>A0A124BY63</accession>
<comment type="cofactor">
    <cofactor evidence="1 4">
        <name>pyridoxal 5'-phosphate</name>
        <dbReference type="ChEBI" id="CHEBI:597326"/>
    </cofactor>
</comment>
<dbReference type="Pfam" id="PF00282">
    <property type="entry name" value="Pyridoxal_deC"/>
    <property type="match status" value="1"/>
</dbReference>
<evidence type="ECO:0000313" key="8">
    <source>
        <dbReference type="EMBL" id="GAQ44572.1"/>
    </source>
</evidence>
<comment type="caution">
    <text evidence="8">The sequence shown here is derived from an EMBL/GenBank/DDBJ whole genome shotgun (WGS) entry which is preliminary data.</text>
</comment>
<dbReference type="VEuPathDB" id="FungiDB:An11g08250"/>
<keyword evidence="6" id="KW-0812">Transmembrane</keyword>
<dbReference type="InterPro" id="IPR002129">
    <property type="entry name" value="PyrdxlP-dep_de-COase"/>
</dbReference>
<dbReference type="VEuPathDB" id="FungiDB:M747DRAFT_358659"/>
<feature type="region of interest" description="Disordered" evidence="5">
    <location>
        <begin position="808"/>
        <end position="833"/>
    </location>
</feature>
<feature type="compositionally biased region" description="Basic and acidic residues" evidence="5">
    <location>
        <begin position="808"/>
        <end position="825"/>
    </location>
</feature>
<dbReference type="GO" id="GO:0019752">
    <property type="term" value="P:carboxylic acid metabolic process"/>
    <property type="evidence" value="ECO:0007669"/>
    <property type="project" value="InterPro"/>
</dbReference>
<feature type="region of interest" description="Disordered" evidence="5">
    <location>
        <begin position="2139"/>
        <end position="2177"/>
    </location>
</feature>
<evidence type="ECO:0000259" key="7">
    <source>
        <dbReference type="Pfam" id="PF21391"/>
    </source>
</evidence>
<dbReference type="InterPro" id="IPR015424">
    <property type="entry name" value="PyrdxlP-dep_Trfase"/>
</dbReference>
<dbReference type="Pfam" id="PF21391">
    <property type="entry name" value="tyr_de_CO2_C"/>
    <property type="match status" value="1"/>
</dbReference>
<reference evidence="9" key="1">
    <citation type="journal article" date="2016" name="Genome Announc.">
        <title>Draft genome sequence of Aspergillus niger strain An76.</title>
        <authorList>
            <person name="Gong W."/>
            <person name="Cheng Z."/>
            <person name="Zhang H."/>
            <person name="Liu L."/>
            <person name="Gao P."/>
            <person name="Wang L."/>
        </authorList>
    </citation>
    <scope>NUCLEOTIDE SEQUENCE [LARGE SCALE GENOMIC DNA]</scope>
    <source>
        <strain evidence="9">An76</strain>
    </source>
</reference>
<dbReference type="Gene3D" id="1.20.58.340">
    <property type="entry name" value="Magnesium transport protein CorA, transmembrane region"/>
    <property type="match status" value="1"/>
</dbReference>
<dbReference type="Pfam" id="PF01544">
    <property type="entry name" value="CorA"/>
    <property type="match status" value="1"/>
</dbReference>
<dbReference type="InterPro" id="IPR049373">
    <property type="entry name" value="TyrDC_C"/>
</dbReference>
<organism evidence="8 9">
    <name type="scientific">Aspergillus niger</name>
    <dbReference type="NCBI Taxonomy" id="5061"/>
    <lineage>
        <taxon>Eukaryota</taxon>
        <taxon>Fungi</taxon>
        <taxon>Dikarya</taxon>
        <taxon>Ascomycota</taxon>
        <taxon>Pezizomycotina</taxon>
        <taxon>Eurotiomycetes</taxon>
        <taxon>Eurotiomycetidae</taxon>
        <taxon>Eurotiales</taxon>
        <taxon>Aspergillaceae</taxon>
        <taxon>Aspergillus</taxon>
        <taxon>Aspergillus subgen. Circumdati</taxon>
    </lineage>
</organism>
<dbReference type="InterPro" id="IPR015421">
    <property type="entry name" value="PyrdxlP-dep_Trfase_major"/>
</dbReference>
<evidence type="ECO:0000256" key="6">
    <source>
        <dbReference type="SAM" id="Phobius"/>
    </source>
</evidence>
<dbReference type="Gene3D" id="3.40.640.10">
    <property type="entry name" value="Type I PLP-dependent aspartate aminotransferase-like (Major domain)"/>
    <property type="match status" value="1"/>
</dbReference>
<evidence type="ECO:0000256" key="4">
    <source>
        <dbReference type="PIRSR" id="PIRSR602129-50"/>
    </source>
</evidence>
<keyword evidence="6" id="KW-1133">Transmembrane helix</keyword>
<evidence type="ECO:0000256" key="3">
    <source>
        <dbReference type="ARBA" id="ARBA00023239"/>
    </source>
</evidence>
<feature type="domain" description="L-tyrosine decarboxylase C-terminal" evidence="7">
    <location>
        <begin position="602"/>
        <end position="714"/>
    </location>
</feature>
<protein>
    <submittedName>
        <fullName evidence="8">Pyridoxal-dependent decarboxylase domain protein</fullName>
    </submittedName>
</protein>
<keyword evidence="6" id="KW-0472">Membrane</keyword>
<dbReference type="VEuPathDB" id="FungiDB:ATCC64974_93300"/>
<proteinExistence type="predicted"/>
<feature type="region of interest" description="Disordered" evidence="5">
    <location>
        <begin position="1125"/>
        <end position="1144"/>
    </location>
</feature>
<dbReference type="InterPro" id="IPR002523">
    <property type="entry name" value="MgTranspt_CorA/ZnTranspt_ZntB"/>
</dbReference>
<dbReference type="SUPFAM" id="SSF53383">
    <property type="entry name" value="PLP-dependent transferases"/>
    <property type="match status" value="1"/>
</dbReference>
<dbReference type="GO" id="GO:0030170">
    <property type="term" value="F:pyridoxal phosphate binding"/>
    <property type="evidence" value="ECO:0007669"/>
    <property type="project" value="InterPro"/>
</dbReference>
<dbReference type="PANTHER" id="PTHR42735:SF4">
    <property type="entry name" value="PYRIDOXAL PHOSPHATE-DEPENDENT DECARBOXYLASE FAMILY PROTEIN"/>
    <property type="match status" value="1"/>
</dbReference>
<feature type="compositionally biased region" description="Basic and acidic residues" evidence="5">
    <location>
        <begin position="1126"/>
        <end position="1139"/>
    </location>
</feature>
<gene>
    <name evidence="8" type="ORF">ABL_07233</name>
</gene>
<feature type="compositionally biased region" description="Polar residues" evidence="5">
    <location>
        <begin position="2168"/>
        <end position="2177"/>
    </location>
</feature>
<keyword evidence="3" id="KW-0456">Lyase</keyword>
<feature type="compositionally biased region" description="Polar residues" evidence="5">
    <location>
        <begin position="2139"/>
        <end position="2152"/>
    </location>
</feature>
<evidence type="ECO:0000313" key="9">
    <source>
        <dbReference type="Proteomes" id="UP000068243"/>
    </source>
</evidence>
<dbReference type="VEuPathDB" id="FungiDB:ASPNIDRAFT2_1094873"/>
<dbReference type="InterPro" id="IPR050477">
    <property type="entry name" value="GrpII_AminoAcid_Decarb"/>
</dbReference>
<dbReference type="OrthoDB" id="2161780at2759"/>
<feature type="modified residue" description="N6-(pyridoxal phosphate)lysine" evidence="4">
    <location>
        <position position="442"/>
    </location>
</feature>
<dbReference type="EMBL" id="BCMY01000013">
    <property type="protein sequence ID" value="GAQ44572.1"/>
    <property type="molecule type" value="Genomic_DNA"/>
</dbReference>
<dbReference type="GO" id="GO:0046873">
    <property type="term" value="F:metal ion transmembrane transporter activity"/>
    <property type="evidence" value="ECO:0007669"/>
    <property type="project" value="InterPro"/>
</dbReference>
<feature type="transmembrane region" description="Helical" evidence="6">
    <location>
        <begin position="2049"/>
        <end position="2069"/>
    </location>
</feature>
<evidence type="ECO:0000256" key="2">
    <source>
        <dbReference type="ARBA" id="ARBA00022898"/>
    </source>
</evidence>
<keyword evidence="2 4" id="KW-0663">Pyridoxal phosphate</keyword>
<evidence type="ECO:0000256" key="5">
    <source>
        <dbReference type="SAM" id="MobiDB-lite"/>
    </source>
</evidence>
<name>A0A124BY63_ASPNG</name>
<dbReference type="GO" id="GO:0016830">
    <property type="term" value="F:carbon-carbon lyase activity"/>
    <property type="evidence" value="ECO:0007669"/>
    <property type="project" value="InterPro"/>
</dbReference>
<evidence type="ECO:0000256" key="1">
    <source>
        <dbReference type="ARBA" id="ARBA00001933"/>
    </source>
</evidence>
<feature type="transmembrane region" description="Helical" evidence="6">
    <location>
        <begin position="2081"/>
        <end position="2103"/>
    </location>
</feature>